<protein>
    <submittedName>
        <fullName evidence="3">Uncharacterized protein YyaL</fullName>
    </submittedName>
</protein>
<dbReference type="Gene3D" id="3.40.30.10">
    <property type="entry name" value="Glutaredoxin"/>
    <property type="match status" value="1"/>
</dbReference>
<dbReference type="SUPFAM" id="SSF48208">
    <property type="entry name" value="Six-hairpin glycosidases"/>
    <property type="match status" value="1"/>
</dbReference>
<dbReference type="Pfam" id="PF03190">
    <property type="entry name" value="Thioredox_DsbH"/>
    <property type="match status" value="1"/>
</dbReference>
<dbReference type="InterPro" id="IPR008928">
    <property type="entry name" value="6-hairpin_glycosidase_sf"/>
</dbReference>
<dbReference type="SUPFAM" id="SSF52833">
    <property type="entry name" value="Thioredoxin-like"/>
    <property type="match status" value="1"/>
</dbReference>
<sequence length="700" mass="77074">MPAPPRTDESERPVPNRLADETSPYLLQHKDNPVDWYPWSDEALERARREDKPMLVSIGYSACHWCHVMEHESFEDPAVADLMNDLFVNIKIDREERPDLDSIYMSAVQAMTGHGGWPLNVFLTPEGVPFYGGTYFPPDDRMGMPSWSKVLEAVSGTFTTRREDVEESAAGIRDYLDRANGATPNPSSLRTEIFDQALAALHQSFDDRNGGFGGAPKFPQASAFLALLRIWRRSGDPRARTMLETTLDRMARGGIYDQVGGGFHRYAVDAIWLVPHFEKMLYDNAQLALVYLEAYQAFRDPRWARVAGETLDYVAREMTGLDGRFYATQDADSEGEEGKFYVWTPEELAEILGAERATAIGAYYGVRPGGNFEGHSILHVAREGDTFAASLGLDQAAIDEARKLLYDTRARRVWPGRDDKAIAAWNGMMLRSFALASRVLGRPDFRRVAERNAEFLVTEMRRDGKLLRSIKDGVGKIGGFLEDYANVIDGLLVLHAATLDGRWLREALDLAETMVGEFADPAGVGFFDTAASAEALVTRPRDLQDGATPAGNSVAADVLLRIGAMTGDERLTGLAEGVLASLARPMADQPLGFGRFLVALDFHLSAPLELALAGDATEPEMEAMLAAVFAAYRPNLLVGHADPVDAALAARVPFLDGRPARDGRPTAYVCERFACLTPVTDAASLAGMLERGDELVWQEI</sequence>
<dbReference type="PANTHER" id="PTHR42899:SF1">
    <property type="entry name" value="SPERMATOGENESIS-ASSOCIATED PROTEIN 20"/>
    <property type="match status" value="1"/>
</dbReference>
<dbReference type="PANTHER" id="PTHR42899">
    <property type="entry name" value="SPERMATOGENESIS-ASSOCIATED PROTEIN 20"/>
    <property type="match status" value="1"/>
</dbReference>
<reference evidence="3" key="1">
    <citation type="submission" date="2020-02" db="EMBL/GenBank/DDBJ databases">
        <authorList>
            <person name="Meier V. D."/>
        </authorList>
    </citation>
    <scope>NUCLEOTIDE SEQUENCE</scope>
    <source>
        <strain evidence="3">AVDCRST_MAG59</strain>
    </source>
</reference>
<evidence type="ECO:0000259" key="2">
    <source>
        <dbReference type="Pfam" id="PF03190"/>
    </source>
</evidence>
<evidence type="ECO:0000256" key="1">
    <source>
        <dbReference type="SAM" id="MobiDB-lite"/>
    </source>
</evidence>
<dbReference type="CDD" id="cd02955">
    <property type="entry name" value="SSP411"/>
    <property type="match status" value="1"/>
</dbReference>
<evidence type="ECO:0000313" key="3">
    <source>
        <dbReference type="EMBL" id="CAA9584229.1"/>
    </source>
</evidence>
<accession>A0A6J4VNS4</accession>
<organism evidence="3">
    <name type="scientific">uncultured Thermomicrobiales bacterium</name>
    <dbReference type="NCBI Taxonomy" id="1645740"/>
    <lineage>
        <taxon>Bacteria</taxon>
        <taxon>Pseudomonadati</taxon>
        <taxon>Thermomicrobiota</taxon>
        <taxon>Thermomicrobia</taxon>
        <taxon>Thermomicrobiales</taxon>
        <taxon>environmental samples</taxon>
    </lineage>
</organism>
<dbReference type="InterPro" id="IPR012341">
    <property type="entry name" value="6hp_glycosidase-like_sf"/>
</dbReference>
<dbReference type="AlphaFoldDB" id="A0A6J4VNS4"/>
<dbReference type="InterPro" id="IPR004879">
    <property type="entry name" value="Ssp411-like_TRX"/>
</dbReference>
<feature type="compositionally biased region" description="Basic and acidic residues" evidence="1">
    <location>
        <begin position="1"/>
        <end position="20"/>
    </location>
</feature>
<dbReference type="GO" id="GO:0005975">
    <property type="term" value="P:carbohydrate metabolic process"/>
    <property type="evidence" value="ECO:0007669"/>
    <property type="project" value="InterPro"/>
</dbReference>
<gene>
    <name evidence="3" type="ORF">AVDCRST_MAG59-5247</name>
</gene>
<dbReference type="Gene3D" id="1.50.10.10">
    <property type="match status" value="1"/>
</dbReference>
<feature type="region of interest" description="Disordered" evidence="1">
    <location>
        <begin position="1"/>
        <end position="23"/>
    </location>
</feature>
<dbReference type="EMBL" id="CADCWF010000367">
    <property type="protein sequence ID" value="CAA9584229.1"/>
    <property type="molecule type" value="Genomic_DNA"/>
</dbReference>
<dbReference type="InterPro" id="IPR036249">
    <property type="entry name" value="Thioredoxin-like_sf"/>
</dbReference>
<name>A0A6J4VNS4_9BACT</name>
<feature type="domain" description="Spermatogenesis-associated protein 20-like TRX" evidence="2">
    <location>
        <begin position="15"/>
        <end position="176"/>
    </location>
</feature>
<dbReference type="PIRSF" id="PIRSF006402">
    <property type="entry name" value="UCP006402_thioredoxin"/>
    <property type="match status" value="1"/>
</dbReference>
<dbReference type="InterPro" id="IPR024705">
    <property type="entry name" value="Ssp411"/>
</dbReference>
<proteinExistence type="predicted"/>